<keyword evidence="2" id="KW-0472">Membrane</keyword>
<dbReference type="AlphaFoldDB" id="A0A2M8KUX9"/>
<gene>
    <name evidence="4" type="ORF">COU89_01605</name>
</gene>
<evidence type="ECO:0000256" key="1">
    <source>
        <dbReference type="ARBA" id="ARBA00022729"/>
    </source>
</evidence>
<protein>
    <recommendedName>
        <fullName evidence="3">SbsA Ig-like domain-containing protein</fullName>
    </recommendedName>
</protein>
<feature type="domain" description="SbsA Ig-like" evidence="3">
    <location>
        <begin position="56"/>
        <end position="135"/>
    </location>
</feature>
<keyword evidence="1" id="KW-0732">Signal</keyword>
<dbReference type="Pfam" id="PF13205">
    <property type="entry name" value="Big_5"/>
    <property type="match status" value="1"/>
</dbReference>
<reference evidence="5" key="1">
    <citation type="submission" date="2017-09" db="EMBL/GenBank/DDBJ databases">
        <title>Depth-based differentiation of microbial function through sediment-hosted aquifers and enrichment of novel symbionts in the deep terrestrial subsurface.</title>
        <authorList>
            <person name="Probst A.J."/>
            <person name="Ladd B."/>
            <person name="Jarett J.K."/>
            <person name="Geller-Mcgrath D.E."/>
            <person name="Sieber C.M.K."/>
            <person name="Emerson J.B."/>
            <person name="Anantharaman K."/>
            <person name="Thomas B.C."/>
            <person name="Malmstrom R."/>
            <person name="Stieglmeier M."/>
            <person name="Klingl A."/>
            <person name="Woyke T."/>
            <person name="Ryan C.M."/>
            <person name="Banfield J.F."/>
        </authorList>
    </citation>
    <scope>NUCLEOTIDE SEQUENCE [LARGE SCALE GENOMIC DNA]</scope>
</reference>
<comment type="caution">
    <text evidence="4">The sequence shown here is derived from an EMBL/GenBank/DDBJ whole genome shotgun (WGS) entry which is preliminary data.</text>
</comment>
<sequence length="244" mass="26764">MNTRIKIFFASVIILFVVFIIAVIMILRSSSQSPVGPGLTTIPTQAIPTLSGEVSGLSIIRTTPAHNGTDIPLKTTTLTIVVSRSLKSNESLEATVREKGTGGQIATEVRMQGKTATVTLLRVLAPKEEYLVSLSVLPSARLVGSFRFTTVDAQPLDTYPFGLFEEQDRNTLKDRPDIYLANQLPYSSDDFSMTAELEQGKFTYDVESQTLDEDALIKAVNIWLLSLGLNEGQISGLRFNYTAR</sequence>
<name>A0A2M8KUX9_9BACT</name>
<dbReference type="EMBL" id="PFEE01000034">
    <property type="protein sequence ID" value="PJE63747.1"/>
    <property type="molecule type" value="Genomic_DNA"/>
</dbReference>
<accession>A0A2M8KUX9</accession>
<proteinExistence type="predicted"/>
<evidence type="ECO:0000313" key="4">
    <source>
        <dbReference type="EMBL" id="PJE63747.1"/>
    </source>
</evidence>
<keyword evidence="2" id="KW-1133">Transmembrane helix</keyword>
<dbReference type="InterPro" id="IPR032812">
    <property type="entry name" value="SbsA_Ig"/>
</dbReference>
<organism evidence="4 5">
    <name type="scientific">Candidatus Roizmanbacteria bacterium CG10_big_fil_rev_8_21_14_0_10_45_7</name>
    <dbReference type="NCBI Taxonomy" id="1974854"/>
    <lineage>
        <taxon>Bacteria</taxon>
        <taxon>Candidatus Roizmaniibacteriota</taxon>
    </lineage>
</organism>
<feature type="transmembrane region" description="Helical" evidence="2">
    <location>
        <begin position="7"/>
        <end position="27"/>
    </location>
</feature>
<evidence type="ECO:0000313" key="5">
    <source>
        <dbReference type="Proteomes" id="UP000231569"/>
    </source>
</evidence>
<evidence type="ECO:0000259" key="3">
    <source>
        <dbReference type="Pfam" id="PF13205"/>
    </source>
</evidence>
<keyword evidence="2" id="KW-0812">Transmembrane</keyword>
<dbReference type="Proteomes" id="UP000231569">
    <property type="component" value="Unassembled WGS sequence"/>
</dbReference>
<evidence type="ECO:0000256" key="2">
    <source>
        <dbReference type="SAM" id="Phobius"/>
    </source>
</evidence>